<protein>
    <submittedName>
        <fullName evidence="1">Uncharacterized protein</fullName>
    </submittedName>
</protein>
<reference evidence="2" key="1">
    <citation type="submission" date="2011-05" db="EMBL/GenBank/DDBJ databases">
        <authorList>
            <person name="Richards S.R."/>
            <person name="Qu J."/>
            <person name="Jiang H."/>
            <person name="Jhangiani S.N."/>
            <person name="Agravi P."/>
            <person name="Goodspeed R."/>
            <person name="Gross S."/>
            <person name="Mandapat C."/>
            <person name="Jackson L."/>
            <person name="Mathew T."/>
            <person name="Pu L."/>
            <person name="Thornton R."/>
            <person name="Saada N."/>
            <person name="Wilczek-Boney K.B."/>
            <person name="Lee S."/>
            <person name="Kovar C."/>
            <person name="Wu Y."/>
            <person name="Scherer S.E."/>
            <person name="Worley K.C."/>
            <person name="Muzny D.M."/>
            <person name="Gibbs R."/>
        </authorList>
    </citation>
    <scope>NUCLEOTIDE SEQUENCE</scope>
    <source>
        <strain evidence="2">Brora</strain>
    </source>
</reference>
<reference evidence="1" key="2">
    <citation type="submission" date="2015-02" db="UniProtKB">
        <authorList>
            <consortium name="EnsemblMetazoa"/>
        </authorList>
    </citation>
    <scope>IDENTIFICATION</scope>
</reference>
<dbReference type="AlphaFoldDB" id="T1J3X5"/>
<evidence type="ECO:0000313" key="1">
    <source>
        <dbReference type="EnsemblMetazoa" id="SMAR008300-PA"/>
    </source>
</evidence>
<accession>T1J3X5</accession>
<dbReference type="Proteomes" id="UP000014500">
    <property type="component" value="Unassembled WGS sequence"/>
</dbReference>
<keyword evidence="2" id="KW-1185">Reference proteome</keyword>
<dbReference type="EMBL" id="JH431832">
    <property type="status" value="NOT_ANNOTATED_CDS"/>
    <property type="molecule type" value="Genomic_DNA"/>
</dbReference>
<organism evidence="1 2">
    <name type="scientific">Strigamia maritima</name>
    <name type="common">European centipede</name>
    <name type="synonym">Geophilus maritimus</name>
    <dbReference type="NCBI Taxonomy" id="126957"/>
    <lineage>
        <taxon>Eukaryota</taxon>
        <taxon>Metazoa</taxon>
        <taxon>Ecdysozoa</taxon>
        <taxon>Arthropoda</taxon>
        <taxon>Myriapoda</taxon>
        <taxon>Chilopoda</taxon>
        <taxon>Pleurostigmophora</taxon>
        <taxon>Geophilomorpha</taxon>
        <taxon>Linotaeniidae</taxon>
        <taxon>Strigamia</taxon>
    </lineage>
</organism>
<name>T1J3X5_STRMM</name>
<dbReference type="EnsemblMetazoa" id="SMAR008300-RA">
    <property type="protein sequence ID" value="SMAR008300-PA"/>
    <property type="gene ID" value="SMAR008300"/>
</dbReference>
<dbReference type="HOGENOM" id="CLU_1665184_0_0_1"/>
<sequence>NLELEPTARAFRDWFLDPARNQSFCPGLPSLEKNRTPYFKLFFAVAAFCLVAIDTSCSVRISMQKAAEKAALLIRQTTFNIQHSTFNIQHSTWKNCEEDTMLSISYAALEPETRCRRDTWRNNDWRMAALSVESSRSSQCKLQLVCVVRFLDFPSLRRF</sequence>
<proteinExistence type="predicted"/>
<evidence type="ECO:0000313" key="2">
    <source>
        <dbReference type="Proteomes" id="UP000014500"/>
    </source>
</evidence>